<reference evidence="1" key="1">
    <citation type="submission" date="2021-03" db="EMBL/GenBank/DDBJ databases">
        <authorList>
            <person name="Tran Van P."/>
        </authorList>
    </citation>
    <scope>NUCLEOTIDE SEQUENCE</scope>
</reference>
<evidence type="ECO:0000313" key="1">
    <source>
        <dbReference type="EMBL" id="CAG2068974.1"/>
    </source>
</evidence>
<organism evidence="1 2">
    <name type="scientific">Timema podura</name>
    <name type="common">Walking stick</name>
    <dbReference type="NCBI Taxonomy" id="61482"/>
    <lineage>
        <taxon>Eukaryota</taxon>
        <taxon>Metazoa</taxon>
        <taxon>Ecdysozoa</taxon>
        <taxon>Arthropoda</taxon>
        <taxon>Hexapoda</taxon>
        <taxon>Insecta</taxon>
        <taxon>Pterygota</taxon>
        <taxon>Neoptera</taxon>
        <taxon>Polyneoptera</taxon>
        <taxon>Phasmatodea</taxon>
        <taxon>Timematodea</taxon>
        <taxon>Timematoidea</taxon>
        <taxon>Timematidae</taxon>
        <taxon>Timema</taxon>
    </lineage>
</organism>
<dbReference type="Proteomes" id="UP001153148">
    <property type="component" value="Unassembled WGS sequence"/>
</dbReference>
<comment type="caution">
    <text evidence="1">The sequence shown here is derived from an EMBL/GenBank/DDBJ whole genome shotgun (WGS) entry which is preliminary data.</text>
</comment>
<name>A0ABN7PMA9_TIMPD</name>
<dbReference type="EMBL" id="CAJPIN010110007">
    <property type="protein sequence ID" value="CAG2068974.1"/>
    <property type="molecule type" value="Genomic_DNA"/>
</dbReference>
<protein>
    <submittedName>
        <fullName evidence="1">Uncharacterized protein</fullName>
    </submittedName>
</protein>
<proteinExistence type="predicted"/>
<evidence type="ECO:0000313" key="2">
    <source>
        <dbReference type="Proteomes" id="UP001153148"/>
    </source>
</evidence>
<gene>
    <name evidence="1" type="ORF">TPAB3V08_LOCUS15917</name>
</gene>
<accession>A0ABN7PMA9</accession>
<sequence length="93" mass="10788">MDYVTHNEDKRRGKKTKLRLGARRKKTGRKPWKHLFEKTKQDVSPSSATEDKVYYRDSVNLSPHCTSIDISTTLDSTQFEEPIHLEINQICPG</sequence>
<keyword evidence="2" id="KW-1185">Reference proteome</keyword>